<evidence type="ECO:0000313" key="4">
    <source>
        <dbReference type="Proteomes" id="UP000801492"/>
    </source>
</evidence>
<dbReference type="GO" id="GO:0035861">
    <property type="term" value="C:site of double-strand break"/>
    <property type="evidence" value="ECO:0007669"/>
    <property type="project" value="TreeGrafter"/>
</dbReference>
<dbReference type="InterPro" id="IPR039253">
    <property type="entry name" value="APLF"/>
</dbReference>
<dbReference type="SUPFAM" id="SSF49879">
    <property type="entry name" value="SMAD/FHA domain"/>
    <property type="match status" value="1"/>
</dbReference>
<dbReference type="Gene3D" id="2.60.200.20">
    <property type="match status" value="1"/>
</dbReference>
<dbReference type="GO" id="GO:0006302">
    <property type="term" value="P:double-strand break repair"/>
    <property type="evidence" value="ECO:0007669"/>
    <property type="project" value="InterPro"/>
</dbReference>
<dbReference type="OrthoDB" id="10256774at2759"/>
<feature type="compositionally biased region" description="Basic and acidic residues" evidence="1">
    <location>
        <begin position="201"/>
        <end position="213"/>
    </location>
</feature>
<sequence length="411" mass="46275">MGRLSIYELDSDKEPVSTLETGEYIFGRGTLLKCDDRRVSRKHGVIKITEKAATITSTHQNPCFYQAANSSTITILPKDKPVDVGDGDKFALLADQFWFKIKFQNYISDIYENGDTNSSCIRENGNHLPVSALAGPSKAGELTQIEPNESKCVDNDTNLESMVLLQSNYKRTHEDDVLASEVKKARYDEDEDQLSEPEEDTSNKEVDNKKDQVSESEDDTNETVTTSAAKKKPRNSKKSSANQNDHDAELQAMLFSSDEDIEKEDKTEENSHQNDASTESSKKAKNSESDDGTTEKNVAPNVASTSSTKKKERRDHCWYGLSCYRKNPAHLAEYSHPGDSDYESDPEDDRPMCSFGAACYRRNKNHRQAYKHPSKPQKPTGKSKPSNYICIFCNCQFNANHFFNHKPGYEP</sequence>
<dbReference type="InterPro" id="IPR019406">
    <property type="entry name" value="APLF_PBZ"/>
</dbReference>
<dbReference type="Pfam" id="PF10283">
    <property type="entry name" value="zf-CCHH"/>
    <property type="match status" value="2"/>
</dbReference>
<dbReference type="EMBL" id="VTPC01002050">
    <property type="protein sequence ID" value="KAF2900689.1"/>
    <property type="molecule type" value="Genomic_DNA"/>
</dbReference>
<gene>
    <name evidence="3" type="ORF">ILUMI_05492</name>
</gene>
<comment type="caution">
    <text evidence="3">The sequence shown here is derived from an EMBL/GenBank/DDBJ whole genome shotgun (WGS) entry which is preliminary data.</text>
</comment>
<evidence type="ECO:0000259" key="2">
    <source>
        <dbReference type="Pfam" id="PF10283"/>
    </source>
</evidence>
<dbReference type="PANTHER" id="PTHR21315">
    <property type="entry name" value="APRATAXIN AND PNK-LIKE FACTOR-RELATED"/>
    <property type="match status" value="1"/>
</dbReference>
<dbReference type="PANTHER" id="PTHR21315:SF2">
    <property type="entry name" value="APRATAXIN AND PNK-LIKE FACTOR"/>
    <property type="match status" value="1"/>
</dbReference>
<feature type="region of interest" description="Disordered" evidence="1">
    <location>
        <begin position="181"/>
        <end position="313"/>
    </location>
</feature>
<feature type="compositionally biased region" description="Acidic residues" evidence="1">
    <location>
        <begin position="188"/>
        <end position="200"/>
    </location>
</feature>
<reference evidence="3" key="1">
    <citation type="submission" date="2019-08" db="EMBL/GenBank/DDBJ databases">
        <title>The genome of the North American firefly Photinus pyralis.</title>
        <authorList>
            <consortium name="Photinus pyralis genome working group"/>
            <person name="Fallon T.R."/>
            <person name="Sander Lower S.E."/>
            <person name="Weng J.-K."/>
        </authorList>
    </citation>
    <scope>NUCLEOTIDE SEQUENCE</scope>
    <source>
        <strain evidence="3">TRF0915ILg1</strain>
        <tissue evidence="3">Whole body</tissue>
    </source>
</reference>
<organism evidence="3 4">
    <name type="scientific">Ignelater luminosus</name>
    <name type="common">Cucubano</name>
    <name type="synonym">Pyrophorus luminosus</name>
    <dbReference type="NCBI Taxonomy" id="2038154"/>
    <lineage>
        <taxon>Eukaryota</taxon>
        <taxon>Metazoa</taxon>
        <taxon>Ecdysozoa</taxon>
        <taxon>Arthropoda</taxon>
        <taxon>Hexapoda</taxon>
        <taxon>Insecta</taxon>
        <taxon>Pterygota</taxon>
        <taxon>Neoptera</taxon>
        <taxon>Endopterygota</taxon>
        <taxon>Coleoptera</taxon>
        <taxon>Polyphaga</taxon>
        <taxon>Elateriformia</taxon>
        <taxon>Elateroidea</taxon>
        <taxon>Elateridae</taxon>
        <taxon>Agrypninae</taxon>
        <taxon>Pyrophorini</taxon>
        <taxon>Ignelater</taxon>
    </lineage>
</organism>
<proteinExistence type="predicted"/>
<evidence type="ECO:0000256" key="1">
    <source>
        <dbReference type="SAM" id="MobiDB-lite"/>
    </source>
</evidence>
<feature type="compositionally biased region" description="Basic and acidic residues" evidence="1">
    <location>
        <begin position="263"/>
        <end position="272"/>
    </location>
</feature>
<keyword evidence="4" id="KW-1185">Reference proteome</keyword>
<feature type="domain" description="PBZ-type" evidence="2">
    <location>
        <begin position="350"/>
        <end position="375"/>
    </location>
</feature>
<name>A0A8K0GI25_IGNLU</name>
<dbReference type="GO" id="GO:0003906">
    <property type="term" value="F:DNA-(apurinic or apyrimidinic site) endonuclease activity"/>
    <property type="evidence" value="ECO:0007669"/>
    <property type="project" value="InterPro"/>
</dbReference>
<dbReference type="Proteomes" id="UP000801492">
    <property type="component" value="Unassembled WGS sequence"/>
</dbReference>
<protein>
    <recommendedName>
        <fullName evidence="2">PBZ-type domain-containing protein</fullName>
    </recommendedName>
</protein>
<accession>A0A8K0GI25</accession>
<feature type="compositionally biased region" description="Basic residues" evidence="1">
    <location>
        <begin position="364"/>
        <end position="375"/>
    </location>
</feature>
<feature type="region of interest" description="Disordered" evidence="1">
    <location>
        <begin position="364"/>
        <end position="384"/>
    </location>
</feature>
<dbReference type="GO" id="GO:0005634">
    <property type="term" value="C:nucleus"/>
    <property type="evidence" value="ECO:0007669"/>
    <property type="project" value="TreeGrafter"/>
</dbReference>
<dbReference type="AlphaFoldDB" id="A0A8K0GI25"/>
<evidence type="ECO:0000313" key="3">
    <source>
        <dbReference type="EMBL" id="KAF2900689.1"/>
    </source>
</evidence>
<dbReference type="GO" id="GO:0008408">
    <property type="term" value="F:3'-5' exonuclease activity"/>
    <property type="evidence" value="ECO:0007669"/>
    <property type="project" value="InterPro"/>
</dbReference>
<dbReference type="InterPro" id="IPR008984">
    <property type="entry name" value="SMAD_FHA_dom_sf"/>
</dbReference>
<feature type="domain" description="PBZ-type" evidence="2">
    <location>
        <begin position="314"/>
        <end position="339"/>
    </location>
</feature>